<feature type="DNA-binding region" description="H-T-H motif" evidence="4">
    <location>
        <begin position="24"/>
        <end position="43"/>
    </location>
</feature>
<dbReference type="Pfam" id="PF00440">
    <property type="entry name" value="TetR_N"/>
    <property type="match status" value="1"/>
</dbReference>
<evidence type="ECO:0000259" key="5">
    <source>
        <dbReference type="PROSITE" id="PS50977"/>
    </source>
</evidence>
<evidence type="ECO:0000313" key="7">
    <source>
        <dbReference type="Proteomes" id="UP001145353"/>
    </source>
</evidence>
<dbReference type="SUPFAM" id="SSF46689">
    <property type="entry name" value="Homeodomain-like"/>
    <property type="match status" value="1"/>
</dbReference>
<dbReference type="InterPro" id="IPR001647">
    <property type="entry name" value="HTH_TetR"/>
</dbReference>
<evidence type="ECO:0000256" key="3">
    <source>
        <dbReference type="ARBA" id="ARBA00023163"/>
    </source>
</evidence>
<accession>A0A9X3AWV5</accession>
<keyword evidence="2 4" id="KW-0238">DNA-binding</keyword>
<keyword evidence="3" id="KW-0804">Transcription</keyword>
<gene>
    <name evidence="6" type="ORF">KZO87_03000</name>
</gene>
<evidence type="ECO:0000256" key="2">
    <source>
        <dbReference type="ARBA" id="ARBA00023125"/>
    </source>
</evidence>
<feature type="domain" description="HTH tetR-type" evidence="5">
    <location>
        <begin position="1"/>
        <end position="61"/>
    </location>
</feature>
<dbReference type="PANTHER" id="PTHR47506:SF3">
    <property type="entry name" value="HTH-TYPE TRANSCRIPTIONAL REGULATOR LMRA"/>
    <property type="match status" value="1"/>
</dbReference>
<proteinExistence type="predicted"/>
<dbReference type="EMBL" id="JAHXDE010000001">
    <property type="protein sequence ID" value="MCT8504341.1"/>
    <property type="molecule type" value="Genomic_DNA"/>
</dbReference>
<name>A0A9X3AWV5_9GAMM</name>
<evidence type="ECO:0000313" key="6">
    <source>
        <dbReference type="EMBL" id="MCT8504341.1"/>
    </source>
</evidence>
<reference evidence="6" key="2">
    <citation type="journal article" date="2022" name="Syst. Appl. Microbiol.">
        <title>Chromohalobacter moromii sp. nov., a moderately halophilic bacterium isolated from lupine-based moromi fermentation.</title>
        <authorList>
            <person name="Lulf R.H."/>
            <person name="Hilgarth M."/>
            <person name="Ehrmann M.A."/>
        </authorList>
    </citation>
    <scope>NUCLEOTIDE SEQUENCE</scope>
    <source>
        <strain evidence="6">TMW 2.2304</strain>
    </source>
</reference>
<dbReference type="PROSITE" id="PS50977">
    <property type="entry name" value="HTH_TETR_2"/>
    <property type="match status" value="1"/>
</dbReference>
<evidence type="ECO:0000256" key="4">
    <source>
        <dbReference type="PROSITE-ProRule" id="PRU00335"/>
    </source>
</evidence>
<dbReference type="InterPro" id="IPR036271">
    <property type="entry name" value="Tet_transcr_reg_TetR-rel_C_sf"/>
</dbReference>
<organism evidence="6 7">
    <name type="scientific">Chromohalobacter moromii</name>
    <dbReference type="NCBI Taxonomy" id="2860329"/>
    <lineage>
        <taxon>Bacteria</taxon>
        <taxon>Pseudomonadati</taxon>
        <taxon>Pseudomonadota</taxon>
        <taxon>Gammaproteobacteria</taxon>
        <taxon>Oceanospirillales</taxon>
        <taxon>Halomonadaceae</taxon>
        <taxon>Chromohalobacter</taxon>
    </lineage>
</organism>
<dbReference type="Proteomes" id="UP001145353">
    <property type="component" value="Unassembled WGS sequence"/>
</dbReference>
<evidence type="ECO:0000256" key="1">
    <source>
        <dbReference type="ARBA" id="ARBA00023015"/>
    </source>
</evidence>
<comment type="caution">
    <text evidence="6">The sequence shown here is derived from an EMBL/GenBank/DDBJ whole genome shotgun (WGS) entry which is preliminary data.</text>
</comment>
<reference evidence="6" key="1">
    <citation type="submission" date="2021-07" db="EMBL/GenBank/DDBJ databases">
        <authorList>
            <person name="Luelf R.H."/>
        </authorList>
    </citation>
    <scope>NUCLEOTIDE SEQUENCE</scope>
    <source>
        <strain evidence="6">TMW 2.2304</strain>
    </source>
</reference>
<dbReference type="PANTHER" id="PTHR47506">
    <property type="entry name" value="TRANSCRIPTIONAL REGULATORY PROTEIN"/>
    <property type="match status" value="1"/>
</dbReference>
<protein>
    <submittedName>
        <fullName evidence="6">TetR/AcrR family transcriptional regulator</fullName>
    </submittedName>
</protein>
<dbReference type="Gene3D" id="1.10.357.10">
    <property type="entry name" value="Tetracycline Repressor, domain 2"/>
    <property type="match status" value="1"/>
</dbReference>
<keyword evidence="1" id="KW-0805">Transcription regulation</keyword>
<keyword evidence="7" id="KW-1185">Reference proteome</keyword>
<dbReference type="AlphaFoldDB" id="A0A9X3AWV5"/>
<sequence length="189" mass="21499">MEKRDQLISTAFLLFYRYGIHAVGINQVIDAAGVAKRTLYHHFDSKEALIAATLAYRDQQFRTWLEARIEQAPPGGGALLAVFDALDDWFNERDETIMPFHGCFFINTCAEYTDPQNVHHQQCQTHKRLVREMLLRHAYQVNAERADALSQELVFLKEGAIVQAHVMADPQAALIAKGVAKRLLQSYAR</sequence>
<dbReference type="InterPro" id="IPR009057">
    <property type="entry name" value="Homeodomain-like_sf"/>
</dbReference>
<dbReference type="PRINTS" id="PR00455">
    <property type="entry name" value="HTHTETR"/>
</dbReference>
<dbReference type="GO" id="GO:0003677">
    <property type="term" value="F:DNA binding"/>
    <property type="evidence" value="ECO:0007669"/>
    <property type="project" value="UniProtKB-UniRule"/>
</dbReference>
<dbReference type="SUPFAM" id="SSF48498">
    <property type="entry name" value="Tetracyclin repressor-like, C-terminal domain"/>
    <property type="match status" value="1"/>
</dbReference>